<gene>
    <name evidence="1" type="ORF">K3G42_007339</name>
</gene>
<dbReference type="EMBL" id="CM037619">
    <property type="protein sequence ID" value="KAH8006524.1"/>
    <property type="molecule type" value="Genomic_DNA"/>
</dbReference>
<proteinExistence type="predicted"/>
<keyword evidence="2" id="KW-1185">Reference proteome</keyword>
<evidence type="ECO:0000313" key="2">
    <source>
        <dbReference type="Proteomes" id="UP000827872"/>
    </source>
</evidence>
<organism evidence="1 2">
    <name type="scientific">Sphaerodactylus townsendi</name>
    <dbReference type="NCBI Taxonomy" id="933632"/>
    <lineage>
        <taxon>Eukaryota</taxon>
        <taxon>Metazoa</taxon>
        <taxon>Chordata</taxon>
        <taxon>Craniata</taxon>
        <taxon>Vertebrata</taxon>
        <taxon>Euteleostomi</taxon>
        <taxon>Lepidosauria</taxon>
        <taxon>Squamata</taxon>
        <taxon>Bifurcata</taxon>
        <taxon>Gekkota</taxon>
        <taxon>Sphaerodactylidae</taxon>
        <taxon>Sphaerodactylus</taxon>
    </lineage>
</organism>
<protein>
    <submittedName>
        <fullName evidence="1">Uncharacterized protein</fullName>
    </submittedName>
</protein>
<name>A0ACB8FN76_9SAUR</name>
<dbReference type="Proteomes" id="UP000827872">
    <property type="component" value="Linkage Group LG06"/>
</dbReference>
<comment type="caution">
    <text evidence="1">The sequence shown here is derived from an EMBL/GenBank/DDBJ whole genome shotgun (WGS) entry which is preliminary data.</text>
</comment>
<evidence type="ECO:0000313" key="1">
    <source>
        <dbReference type="EMBL" id="KAH8006524.1"/>
    </source>
</evidence>
<accession>A0ACB8FN76</accession>
<reference evidence="1" key="1">
    <citation type="submission" date="2021-08" db="EMBL/GenBank/DDBJ databases">
        <title>The first chromosome-level gecko genome reveals the dynamic sex chromosomes of Neotropical dwarf geckos (Sphaerodactylidae: Sphaerodactylus).</title>
        <authorList>
            <person name="Pinto B.J."/>
            <person name="Keating S.E."/>
            <person name="Gamble T."/>
        </authorList>
    </citation>
    <scope>NUCLEOTIDE SEQUENCE</scope>
    <source>
        <strain evidence="1">TG3544</strain>
    </source>
</reference>
<sequence>MELSDQSVLGLQIRDEWGNKIWICPGCEKPDDGSPMIGCDGCDDWYHWPCVGLTAAPPEEMQWFCSSCPFHHQAAQILIKNHLPWTYRLKSGELSNASVMAGTSTFVNTSALSCLFLLLLSLYPGEMGKDLLSE</sequence>